<evidence type="ECO:0000256" key="1">
    <source>
        <dbReference type="ARBA" id="ARBA00000085"/>
    </source>
</evidence>
<dbReference type="GO" id="GO:0005524">
    <property type="term" value="F:ATP binding"/>
    <property type="evidence" value="ECO:0007669"/>
    <property type="project" value="UniProtKB-KW"/>
</dbReference>
<evidence type="ECO:0000256" key="3">
    <source>
        <dbReference type="ARBA" id="ARBA00022553"/>
    </source>
</evidence>
<sequence length="439" mass="50606">MGKSKYIKVSKFLLLFINFVAVIFYSLVYKFSTEYITIQGNSKSLLEELTTLNTNPTVILYLSLFLFFVLVLLIFYRDYIKPQKDIQILDIWIICELIVSFGLLFSLQFSYNGFLLLVFSNVFYHSNDMYDLLDKKYWLFFLVLSFGLLLITDNSVLSTFVRLPDINVYISYLPYYLRISLIFVKNFINSLNITVFITSLISYIIYSITEKHKLEEEFRMVSRVNGELNDYIAITEKVAVDRERKRISREIHDTLGHALTGISAGIDAVKVLIEIDSNKAKSQLNIVSDVVREGIVDVRRSLNKLRPDALEGRTLEDALNKIIREFEGVSNIKIKLNYNWTTADLSVAVEDIIFRIIQESITNSLRHGHASEVIIDMVEDADYMMFIKDNGIGAEEIVYGYGLMQMQERLAIIGGEITFNTKNGFETVIRIPKKNKGIQ</sequence>
<dbReference type="EC" id="2.7.13.3" evidence="2"/>
<comment type="caution">
    <text evidence="11">The sequence shown here is derived from an EMBL/GenBank/DDBJ whole genome shotgun (WGS) entry which is preliminary data.</text>
</comment>
<keyword evidence="4" id="KW-0808">Transferase</keyword>
<dbReference type="InterPro" id="IPR011712">
    <property type="entry name" value="Sig_transdc_His_kin_sub3_dim/P"/>
</dbReference>
<feature type="transmembrane region" description="Helical" evidence="9">
    <location>
        <begin position="88"/>
        <end position="111"/>
    </location>
</feature>
<keyword evidence="9" id="KW-0812">Transmembrane</keyword>
<dbReference type="Pfam" id="PF07730">
    <property type="entry name" value="HisKA_3"/>
    <property type="match status" value="1"/>
</dbReference>
<keyword evidence="6 11" id="KW-0418">Kinase</keyword>
<protein>
    <recommendedName>
        <fullName evidence="2">histidine kinase</fullName>
        <ecNumber evidence="2">2.7.13.3</ecNumber>
    </recommendedName>
</protein>
<accession>A0A854WBA6</accession>
<keyword evidence="8" id="KW-0902">Two-component regulatory system</keyword>
<dbReference type="GO" id="GO:0016020">
    <property type="term" value="C:membrane"/>
    <property type="evidence" value="ECO:0007669"/>
    <property type="project" value="InterPro"/>
</dbReference>
<dbReference type="Gene3D" id="3.30.565.10">
    <property type="entry name" value="Histidine kinase-like ATPase, C-terminal domain"/>
    <property type="match status" value="1"/>
</dbReference>
<evidence type="ECO:0000256" key="5">
    <source>
        <dbReference type="ARBA" id="ARBA00022741"/>
    </source>
</evidence>
<organism evidence="11 12">
    <name type="scientific">Streptococcus parauberis</name>
    <dbReference type="NCBI Taxonomy" id="1348"/>
    <lineage>
        <taxon>Bacteria</taxon>
        <taxon>Bacillati</taxon>
        <taxon>Bacillota</taxon>
        <taxon>Bacilli</taxon>
        <taxon>Lactobacillales</taxon>
        <taxon>Streptococcaceae</taxon>
        <taxon>Streptococcus</taxon>
    </lineage>
</organism>
<evidence type="ECO:0000259" key="10">
    <source>
        <dbReference type="Pfam" id="PF07730"/>
    </source>
</evidence>
<evidence type="ECO:0000256" key="9">
    <source>
        <dbReference type="SAM" id="Phobius"/>
    </source>
</evidence>
<feature type="transmembrane region" description="Helical" evidence="9">
    <location>
        <begin position="137"/>
        <end position="157"/>
    </location>
</feature>
<evidence type="ECO:0000256" key="6">
    <source>
        <dbReference type="ARBA" id="ARBA00022777"/>
    </source>
</evidence>
<feature type="transmembrane region" description="Helical" evidence="9">
    <location>
        <begin position="58"/>
        <end position="76"/>
    </location>
</feature>
<evidence type="ECO:0000256" key="2">
    <source>
        <dbReference type="ARBA" id="ARBA00012438"/>
    </source>
</evidence>
<feature type="transmembrane region" description="Helical" evidence="9">
    <location>
        <begin position="190"/>
        <end position="209"/>
    </location>
</feature>
<keyword evidence="5" id="KW-0547">Nucleotide-binding</keyword>
<dbReference type="InterPro" id="IPR050482">
    <property type="entry name" value="Sensor_HK_TwoCompSys"/>
</dbReference>
<dbReference type="GO" id="GO:0000155">
    <property type="term" value="F:phosphorelay sensor kinase activity"/>
    <property type="evidence" value="ECO:0007669"/>
    <property type="project" value="InterPro"/>
</dbReference>
<evidence type="ECO:0000313" key="11">
    <source>
        <dbReference type="EMBL" id="PCH10686.1"/>
    </source>
</evidence>
<dbReference type="SUPFAM" id="SSF55874">
    <property type="entry name" value="ATPase domain of HSP90 chaperone/DNA topoisomerase II/histidine kinase"/>
    <property type="match status" value="1"/>
</dbReference>
<evidence type="ECO:0000256" key="7">
    <source>
        <dbReference type="ARBA" id="ARBA00022840"/>
    </source>
</evidence>
<proteinExistence type="predicted"/>
<evidence type="ECO:0000313" key="12">
    <source>
        <dbReference type="Proteomes" id="UP000217465"/>
    </source>
</evidence>
<keyword evidence="7" id="KW-0067">ATP-binding</keyword>
<name>A0A854WBA6_9STRE</name>
<dbReference type="EMBL" id="NSGR01000010">
    <property type="protein sequence ID" value="PCH10686.1"/>
    <property type="molecule type" value="Genomic_DNA"/>
</dbReference>
<evidence type="ECO:0000256" key="8">
    <source>
        <dbReference type="ARBA" id="ARBA00023012"/>
    </source>
</evidence>
<dbReference type="RefSeq" id="WP_180757626.1">
    <property type="nucleotide sequence ID" value="NZ_NSGR01000010.1"/>
</dbReference>
<dbReference type="AlphaFoldDB" id="A0A854WBA6"/>
<dbReference type="CDD" id="cd16917">
    <property type="entry name" value="HATPase_UhpB-NarQ-NarX-like"/>
    <property type="match status" value="1"/>
</dbReference>
<dbReference type="InterPro" id="IPR036890">
    <property type="entry name" value="HATPase_C_sf"/>
</dbReference>
<comment type="catalytic activity">
    <reaction evidence="1">
        <text>ATP + protein L-histidine = ADP + protein N-phospho-L-histidine.</text>
        <dbReference type="EC" id="2.7.13.3"/>
    </reaction>
</comment>
<dbReference type="PANTHER" id="PTHR24421:SF10">
    <property type="entry name" value="NITRATE_NITRITE SENSOR PROTEIN NARQ"/>
    <property type="match status" value="1"/>
</dbReference>
<dbReference type="Proteomes" id="UP000217465">
    <property type="component" value="Unassembled WGS sequence"/>
</dbReference>
<keyword evidence="3" id="KW-0597">Phosphoprotein</keyword>
<feature type="transmembrane region" description="Helical" evidence="9">
    <location>
        <begin position="12"/>
        <end position="32"/>
    </location>
</feature>
<evidence type="ECO:0000256" key="4">
    <source>
        <dbReference type="ARBA" id="ARBA00022679"/>
    </source>
</evidence>
<dbReference type="Gene3D" id="1.20.5.1930">
    <property type="match status" value="1"/>
</dbReference>
<keyword evidence="9" id="KW-0472">Membrane</keyword>
<dbReference type="GO" id="GO:0046983">
    <property type="term" value="F:protein dimerization activity"/>
    <property type="evidence" value="ECO:0007669"/>
    <property type="project" value="InterPro"/>
</dbReference>
<dbReference type="PANTHER" id="PTHR24421">
    <property type="entry name" value="NITRATE/NITRITE SENSOR PROTEIN NARX-RELATED"/>
    <property type="match status" value="1"/>
</dbReference>
<feature type="domain" description="Signal transduction histidine kinase subgroup 3 dimerisation and phosphoacceptor" evidence="10">
    <location>
        <begin position="243"/>
        <end position="310"/>
    </location>
</feature>
<reference evidence="11 12" key="1">
    <citation type="submission" date="2016-06" db="EMBL/GenBank/DDBJ databases">
        <authorList>
            <person name="Haines A.N."/>
            <person name="Council K.R."/>
        </authorList>
    </citation>
    <scope>NUCLEOTIDE SEQUENCE [LARGE SCALE GENOMIC DNA]</scope>
    <source>
        <strain evidence="11 12">SP158-29</strain>
    </source>
</reference>
<gene>
    <name evidence="11" type="primary">liaS_2</name>
    <name evidence="11" type="ORF">A9Y57_01976</name>
</gene>
<keyword evidence="9" id="KW-1133">Transmembrane helix</keyword>